<dbReference type="EMBL" id="JAGMVS010000066">
    <property type="protein sequence ID" value="MCM2437637.1"/>
    <property type="molecule type" value="Genomic_DNA"/>
</dbReference>
<organism evidence="2 3">
    <name type="scientific">Periweissella beninensis</name>
    <dbReference type="NCBI Taxonomy" id="504936"/>
    <lineage>
        <taxon>Bacteria</taxon>
        <taxon>Bacillati</taxon>
        <taxon>Bacillota</taxon>
        <taxon>Bacilli</taxon>
        <taxon>Lactobacillales</taxon>
        <taxon>Lactobacillaceae</taxon>
        <taxon>Periweissella</taxon>
    </lineage>
</organism>
<dbReference type="Pfam" id="PF08240">
    <property type="entry name" value="ADH_N"/>
    <property type="match status" value="1"/>
</dbReference>
<sequence>MKAAQINNYGSADELFVGELAVPEIANDEVLVHAKATSINPIDWKAREGLMQKMFAWQFPVVLGWDVAGIITAVGSEVKDFKVGDAVFARPDIYNDGRRGTYAQYVAVKEDKLALKPANVSFAEAASVPLAGLTALQMLNKLQVTAGTKVLIQGGAGGVGLFAIQLAKIMGATVATTASAHNHDFVRALGADIVIDYHQNKITDVLADYDAVFDTVGDIDGGLAILQPEGKLVTITKQPTSEQLAAAQTVIYGWLQPNGKELAYLGELLSSGQLKTVIDSTFDLTTAGIQAAHRKSESHHARGKIIINID</sequence>
<dbReference type="InterPro" id="IPR011032">
    <property type="entry name" value="GroES-like_sf"/>
</dbReference>
<gene>
    <name evidence="2" type="ORF">KAK10_06915</name>
</gene>
<comment type="caution">
    <text evidence="2">The sequence shown here is derived from an EMBL/GenBank/DDBJ whole genome shotgun (WGS) entry which is preliminary data.</text>
</comment>
<dbReference type="RefSeq" id="WP_205143334.1">
    <property type="nucleotide sequence ID" value="NZ_JAFBDN010000005.1"/>
</dbReference>
<reference evidence="2" key="1">
    <citation type="submission" date="2021-04" db="EMBL/GenBank/DDBJ databases">
        <title>Taxonomic assessment of Weissella genus.</title>
        <authorList>
            <person name="Fanelli F."/>
            <person name="Chieffi D."/>
            <person name="Dell'Aquila A."/>
            <person name="Gyu-Sung C."/>
            <person name="Franz C.M.A.P."/>
            <person name="Fusco V."/>
        </authorList>
    </citation>
    <scope>NUCLEOTIDE SEQUENCE</scope>
    <source>
        <strain evidence="2">LMG 25373</strain>
    </source>
</reference>
<dbReference type="Gene3D" id="3.40.50.720">
    <property type="entry name" value="NAD(P)-binding Rossmann-like Domain"/>
    <property type="match status" value="1"/>
</dbReference>
<dbReference type="PANTHER" id="PTHR44013">
    <property type="entry name" value="ZINC-TYPE ALCOHOL DEHYDROGENASE-LIKE PROTEIN C16A3.02C"/>
    <property type="match status" value="1"/>
</dbReference>
<dbReference type="SMART" id="SM00829">
    <property type="entry name" value="PKS_ER"/>
    <property type="match status" value="1"/>
</dbReference>
<dbReference type="CDD" id="cd05289">
    <property type="entry name" value="MDR_like_2"/>
    <property type="match status" value="1"/>
</dbReference>
<dbReference type="SUPFAM" id="SSF50129">
    <property type="entry name" value="GroES-like"/>
    <property type="match status" value="1"/>
</dbReference>
<dbReference type="Proteomes" id="UP001057481">
    <property type="component" value="Unassembled WGS sequence"/>
</dbReference>
<feature type="domain" description="Enoyl reductase (ER)" evidence="1">
    <location>
        <begin position="10"/>
        <end position="307"/>
    </location>
</feature>
<dbReference type="PANTHER" id="PTHR44013:SF1">
    <property type="entry name" value="ZINC-TYPE ALCOHOL DEHYDROGENASE-LIKE PROTEIN C16A3.02C"/>
    <property type="match status" value="1"/>
</dbReference>
<evidence type="ECO:0000313" key="3">
    <source>
        <dbReference type="Proteomes" id="UP001057481"/>
    </source>
</evidence>
<dbReference type="SUPFAM" id="SSF51735">
    <property type="entry name" value="NAD(P)-binding Rossmann-fold domains"/>
    <property type="match status" value="1"/>
</dbReference>
<proteinExistence type="predicted"/>
<dbReference type="InterPro" id="IPR052733">
    <property type="entry name" value="Chloroplast_QOR"/>
</dbReference>
<accession>A0ABT0VIH4</accession>
<dbReference type="Pfam" id="PF13602">
    <property type="entry name" value="ADH_zinc_N_2"/>
    <property type="match status" value="1"/>
</dbReference>
<dbReference type="InterPro" id="IPR020843">
    <property type="entry name" value="ER"/>
</dbReference>
<dbReference type="Gene3D" id="3.90.180.10">
    <property type="entry name" value="Medium-chain alcohol dehydrogenases, catalytic domain"/>
    <property type="match status" value="1"/>
</dbReference>
<evidence type="ECO:0000259" key="1">
    <source>
        <dbReference type="SMART" id="SM00829"/>
    </source>
</evidence>
<dbReference type="InterPro" id="IPR036291">
    <property type="entry name" value="NAD(P)-bd_dom_sf"/>
</dbReference>
<evidence type="ECO:0000313" key="2">
    <source>
        <dbReference type="EMBL" id="MCM2437637.1"/>
    </source>
</evidence>
<protein>
    <submittedName>
        <fullName evidence="2">NADP-dependent oxidoreductase</fullName>
    </submittedName>
</protein>
<name>A0ABT0VIH4_9LACO</name>
<keyword evidence="3" id="KW-1185">Reference proteome</keyword>
<dbReference type="InterPro" id="IPR013154">
    <property type="entry name" value="ADH-like_N"/>
</dbReference>